<dbReference type="PANTHER" id="PTHR47467">
    <property type="entry name" value="OS01G0867200 PROTEIN"/>
    <property type="match status" value="1"/>
</dbReference>
<organism evidence="2 3">
    <name type="scientific">Ostreococcus tauri</name>
    <name type="common">Marine green alga</name>
    <dbReference type="NCBI Taxonomy" id="70448"/>
    <lineage>
        <taxon>Eukaryota</taxon>
        <taxon>Viridiplantae</taxon>
        <taxon>Chlorophyta</taxon>
        <taxon>Mamiellophyceae</taxon>
        <taxon>Mamiellales</taxon>
        <taxon>Bathycoccaceae</taxon>
        <taxon>Ostreococcus</taxon>
    </lineage>
</organism>
<dbReference type="Gene3D" id="2.130.10.10">
    <property type="entry name" value="YVTN repeat-like/Quinoprotein amine dehydrogenase"/>
    <property type="match status" value="1"/>
</dbReference>
<reference evidence="2 3" key="2">
    <citation type="journal article" date="2014" name="BMC Genomics">
        <title>An improved genome of the model marine alga Ostreococcus tauri unfolds by assessing Illumina de novo assemblies.</title>
        <authorList>
            <person name="Blanc-Mathieu R."/>
            <person name="Verhelst B."/>
            <person name="Derelle E."/>
            <person name="Rombauts S."/>
            <person name="Bouget F.Y."/>
            <person name="Carre I."/>
            <person name="Chateau A."/>
            <person name="Eyre-Walker A."/>
            <person name="Grimsley N."/>
            <person name="Moreau H."/>
            <person name="Piegu B."/>
            <person name="Rivals E."/>
            <person name="Schackwitz W."/>
            <person name="Van de Peer Y."/>
            <person name="Piganeau G."/>
        </authorList>
    </citation>
    <scope>NUCLEOTIDE SEQUENCE [LARGE SCALE GENOMIC DNA]</scope>
    <source>
        <strain evidence="3">OTTH 0595 / CCAP 157/2 / RCC745</strain>
    </source>
</reference>
<dbReference type="PANTHER" id="PTHR47467:SF1">
    <property type="entry name" value="WD40 REPEAT-CONTAINING PROTEIN"/>
    <property type="match status" value="1"/>
</dbReference>
<dbReference type="InterPro" id="IPR011047">
    <property type="entry name" value="Quinoprotein_ADH-like_sf"/>
</dbReference>
<dbReference type="InParanoid" id="A0A096PB09"/>
<gene>
    <name evidence="2" type="ORF">OT_ostta15g01880</name>
</gene>
<evidence type="ECO:0000313" key="2">
    <source>
        <dbReference type="EMBL" id="CEG01795.1"/>
    </source>
</evidence>
<comment type="caution">
    <text evidence="2">The sequence shown here is derived from an EMBL/GenBank/DDBJ whole genome shotgun (WGS) entry which is preliminary data.</text>
</comment>
<proteinExistence type="predicted"/>
<dbReference type="GeneID" id="9830714"/>
<sequence length="413" mass="45185">MHRQMRFFLRAHPRLASPHTMPQDLERDKQTTRKRPRASKRVIEPLVFVRDSIRWPQCAERGENHHPSPAAHHSSRCVIVDDLSHQSSREEYDVIISSGCDVLRVTVDLTADTSTSVERGKERALRPGRVSGTSETTTIGRASARREIQALNASDDGLRLYAVDDHGVMDCWTRDGEDGGAWRATASGTGSSDVAGVGGWCGVFPLGDDGRVVVAKSASRTLDVYDGDRRVRRMNTLLRPYDAATTASVGGDGRVLCVAEGHHLAVYDDRVAERGGCANRIPLGYNKPLFAVSASKAHGKEHVVACGGEERVVHVLDVRKWGCTQRWRNAVKFDITQIELSATAPEFAYVAGLDYECMCGDWQAMDASGGFSFRADSRWMGLASRPTASGCDVLAGWAESGAVYALRARPESE</sequence>
<dbReference type="Proteomes" id="UP000009170">
    <property type="component" value="Unassembled WGS sequence"/>
</dbReference>
<feature type="region of interest" description="Disordered" evidence="1">
    <location>
        <begin position="118"/>
        <end position="137"/>
    </location>
</feature>
<dbReference type="InterPro" id="IPR015943">
    <property type="entry name" value="WD40/YVTN_repeat-like_dom_sf"/>
</dbReference>
<accession>A0A096PB09</accession>
<evidence type="ECO:0000256" key="1">
    <source>
        <dbReference type="SAM" id="MobiDB-lite"/>
    </source>
</evidence>
<protein>
    <submittedName>
        <fullName evidence="2">WD40/YVTN repeat-like-containing domain</fullName>
    </submittedName>
</protein>
<dbReference type="SUPFAM" id="SSF50998">
    <property type="entry name" value="Quinoprotein alcohol dehydrogenase-like"/>
    <property type="match status" value="1"/>
</dbReference>
<feature type="region of interest" description="Disordered" evidence="1">
    <location>
        <begin position="11"/>
        <end position="39"/>
    </location>
</feature>
<dbReference type="RefSeq" id="XP_003083335.2">
    <property type="nucleotide sequence ID" value="XM_003083287.2"/>
</dbReference>
<dbReference type="KEGG" id="ota:OT_ostta15g01880"/>
<dbReference type="OrthoDB" id="534245at2759"/>
<reference evidence="3" key="1">
    <citation type="journal article" date="2006" name="Proc. Natl. Acad. Sci. U.S.A.">
        <title>Genome analysis of the smallest free-living eukaryote Ostreococcus tauri unveils many unique features.</title>
        <authorList>
            <person name="Derelle E."/>
            <person name="Ferraz C."/>
            <person name="Rombauts S."/>
            <person name="Rouze P."/>
            <person name="Worden A.Z."/>
            <person name="Robbens S."/>
            <person name="Partensky F."/>
            <person name="Degroeve S."/>
            <person name="Echeynie S."/>
            <person name="Cooke R."/>
            <person name="Saeys Y."/>
            <person name="Wuyts J."/>
            <person name="Jabbari K."/>
            <person name="Bowler C."/>
            <person name="Panaud O."/>
            <person name="Piegu B."/>
            <person name="Ball S.G."/>
            <person name="Ral J.-P."/>
            <person name="Bouget F.-Y."/>
            <person name="Piganeau G."/>
            <person name="De Baets B."/>
            <person name="Picard A."/>
            <person name="Delseny M."/>
            <person name="Demaille J."/>
            <person name="Van de Peer Y."/>
            <person name="Moreau H."/>
        </authorList>
    </citation>
    <scope>NUCLEOTIDE SEQUENCE [LARGE SCALE GENOMIC DNA]</scope>
    <source>
        <strain evidence="3">OTTH 0595 / CCAP 157/2 / RCC745</strain>
    </source>
</reference>
<dbReference type="AlphaFoldDB" id="A0A096PB09"/>
<keyword evidence="3" id="KW-1185">Reference proteome</keyword>
<evidence type="ECO:0000313" key="3">
    <source>
        <dbReference type="Proteomes" id="UP000009170"/>
    </source>
</evidence>
<dbReference type="STRING" id="70448.A0A096PB09"/>
<name>A0A096PB09_OSTTA</name>
<dbReference type="EMBL" id="CAID01000015">
    <property type="protein sequence ID" value="CEG01795.1"/>
    <property type="molecule type" value="Genomic_DNA"/>
</dbReference>